<evidence type="ECO:0000256" key="3">
    <source>
        <dbReference type="ARBA" id="ARBA00022603"/>
    </source>
</evidence>
<protein>
    <recommendedName>
        <fullName evidence="6">Ribosomal RNA large subunit methyltransferase G</fullName>
        <ecNumber evidence="6">2.1.1.174</ecNumber>
    </recommendedName>
    <alternativeName>
        <fullName evidence="6">23S rRNA m2G1835 methyltransferase</fullName>
    </alternativeName>
    <alternativeName>
        <fullName evidence="6">rRNA (guanine-N(2)-)-methyltransferase RlmG</fullName>
    </alternativeName>
</protein>
<comment type="subcellular location">
    <subcellularLocation>
        <location evidence="6">Cytoplasm</location>
    </subcellularLocation>
</comment>
<comment type="similarity">
    <text evidence="6">Belongs to the methyltransferase superfamily. RlmG family.</text>
</comment>
<reference evidence="9 10" key="1">
    <citation type="submission" date="2020-03" db="EMBL/GenBank/DDBJ databases">
        <title>Alteromonas ponticola sp. nov., isolated from seawater.</title>
        <authorList>
            <person name="Yoon J.-H."/>
            <person name="Kim Y.-O."/>
        </authorList>
    </citation>
    <scope>NUCLEOTIDE SEQUENCE [LARGE SCALE GENOMIC DNA]</scope>
    <source>
        <strain evidence="9 10">MYP5</strain>
    </source>
</reference>
<evidence type="ECO:0000256" key="6">
    <source>
        <dbReference type="HAMAP-Rule" id="MF_01859"/>
    </source>
</evidence>
<evidence type="ECO:0000256" key="1">
    <source>
        <dbReference type="ARBA" id="ARBA00022490"/>
    </source>
</evidence>
<gene>
    <name evidence="6" type="primary">rlmG</name>
    <name evidence="9" type="ORF">HCJ96_10135</name>
</gene>
<evidence type="ECO:0000259" key="8">
    <source>
        <dbReference type="Pfam" id="PF26049"/>
    </source>
</evidence>
<dbReference type="HAMAP" id="MF_01859">
    <property type="entry name" value="23SrRNA_methyltr_G"/>
    <property type="match status" value="1"/>
</dbReference>
<comment type="catalytic activity">
    <reaction evidence="6">
        <text>guanosine(1835) in 23S rRNA + S-adenosyl-L-methionine = N(2)-methylguanosine(1835) in 23S rRNA + S-adenosyl-L-homocysteine + H(+)</text>
        <dbReference type="Rhea" id="RHEA:42744"/>
        <dbReference type="Rhea" id="RHEA-COMP:10217"/>
        <dbReference type="Rhea" id="RHEA-COMP:10218"/>
        <dbReference type="ChEBI" id="CHEBI:15378"/>
        <dbReference type="ChEBI" id="CHEBI:57856"/>
        <dbReference type="ChEBI" id="CHEBI:59789"/>
        <dbReference type="ChEBI" id="CHEBI:74269"/>
        <dbReference type="ChEBI" id="CHEBI:74481"/>
        <dbReference type="EC" id="2.1.1.174"/>
    </reaction>
</comment>
<keyword evidence="2 6" id="KW-0698">rRNA processing</keyword>
<dbReference type="PANTHER" id="PTHR47816">
    <property type="entry name" value="RIBOSOMAL RNA SMALL SUBUNIT METHYLTRANSFERASE C"/>
    <property type="match status" value="1"/>
</dbReference>
<dbReference type="InterPro" id="IPR058679">
    <property type="entry name" value="RlmG_N"/>
</dbReference>
<dbReference type="InterPro" id="IPR046977">
    <property type="entry name" value="RsmC/RlmG"/>
</dbReference>
<dbReference type="EC" id="2.1.1.174" evidence="6"/>
<dbReference type="Proteomes" id="UP000709336">
    <property type="component" value="Unassembled WGS sequence"/>
</dbReference>
<keyword evidence="10" id="KW-1185">Reference proteome</keyword>
<name>A0ABX1R1M1_9ALTE</name>
<evidence type="ECO:0000313" key="10">
    <source>
        <dbReference type="Proteomes" id="UP000709336"/>
    </source>
</evidence>
<comment type="caution">
    <text evidence="9">The sequence shown here is derived from an EMBL/GenBank/DDBJ whole genome shotgun (WGS) entry which is preliminary data.</text>
</comment>
<dbReference type="InterPro" id="IPR029063">
    <property type="entry name" value="SAM-dependent_MTases_sf"/>
</dbReference>
<sequence length="397" mass="43728">MNTTFSFRDQTLQLIRYPAKSQHVSLQAWDSADELLIDYIIESVEPERLQRMVVFNDDFGALGCWFAHCNPVWVSDSWIAHRSLHENLAANAHAVSLSGEKLVQQPVTAITSVAALTDTPSLAIIKIPRTLSLLEHQLIALMQVATPETIVIAAAKAKSITRNVLQLFEKYVGPTSTSLARKKSRLVFALPTDAKCTSPPPSPYPSVWQHTLPDGTGLRLSNHANVFSSQSIDIGARIMLEHMHVEASDHVVDLGCGNGILGLHALSQTNGVKVCFVDESFMALASAKQNVEDNFPLQLANCQFIASNCLEELINSQDTSPVTKVICNPPFHQQNAITDHIAWQMFQDARDILARGGNLLVVGNRHLDYHGKLKRIYGGVKLIASNQKFVILSAVKR</sequence>
<keyword evidence="3 6" id="KW-0489">Methyltransferase</keyword>
<accession>A0ABX1R1M1</accession>
<dbReference type="InterPro" id="IPR007848">
    <property type="entry name" value="Small_mtfrase_dom"/>
</dbReference>
<dbReference type="Gene3D" id="3.40.50.150">
    <property type="entry name" value="Vaccinia Virus protein VP39"/>
    <property type="match status" value="2"/>
</dbReference>
<dbReference type="CDD" id="cd02440">
    <property type="entry name" value="AdoMet_MTases"/>
    <property type="match status" value="1"/>
</dbReference>
<dbReference type="GO" id="GO:0032259">
    <property type="term" value="P:methylation"/>
    <property type="evidence" value="ECO:0007669"/>
    <property type="project" value="UniProtKB-KW"/>
</dbReference>
<proteinExistence type="inferred from homology"/>
<evidence type="ECO:0000256" key="2">
    <source>
        <dbReference type="ARBA" id="ARBA00022552"/>
    </source>
</evidence>
<organism evidence="9 10">
    <name type="scientific">Alteromonas ponticola</name>
    <dbReference type="NCBI Taxonomy" id="2720613"/>
    <lineage>
        <taxon>Bacteria</taxon>
        <taxon>Pseudomonadati</taxon>
        <taxon>Pseudomonadota</taxon>
        <taxon>Gammaproteobacteria</taxon>
        <taxon>Alteromonadales</taxon>
        <taxon>Alteromonadaceae</taxon>
        <taxon>Alteromonas/Salinimonas group</taxon>
        <taxon>Alteromonas</taxon>
    </lineage>
</organism>
<dbReference type="Pfam" id="PF26049">
    <property type="entry name" value="RLMG_N"/>
    <property type="match status" value="1"/>
</dbReference>
<keyword evidence="5 6" id="KW-0949">S-adenosyl-L-methionine</keyword>
<evidence type="ECO:0000256" key="5">
    <source>
        <dbReference type="ARBA" id="ARBA00022691"/>
    </source>
</evidence>
<dbReference type="EMBL" id="JAATNW010000005">
    <property type="protein sequence ID" value="NMH60378.1"/>
    <property type="molecule type" value="Genomic_DNA"/>
</dbReference>
<comment type="function">
    <text evidence="6">Specifically methylates the guanine in position 1835 (m2G1835) of 23S rRNA.</text>
</comment>
<dbReference type="InterPro" id="IPR017237">
    <property type="entry name" value="RLMG"/>
</dbReference>
<dbReference type="RefSeq" id="WP_169210937.1">
    <property type="nucleotide sequence ID" value="NZ_JAATNW010000005.1"/>
</dbReference>
<keyword evidence="1 6" id="KW-0963">Cytoplasm</keyword>
<dbReference type="PANTHER" id="PTHR47816:SF5">
    <property type="entry name" value="RIBOSOMAL RNA LARGE SUBUNIT METHYLTRANSFERASE G"/>
    <property type="match status" value="1"/>
</dbReference>
<feature type="domain" description="RlmG N-terminal" evidence="8">
    <location>
        <begin position="3"/>
        <end position="191"/>
    </location>
</feature>
<dbReference type="SUPFAM" id="SSF53335">
    <property type="entry name" value="S-adenosyl-L-methionine-dependent methyltransferases"/>
    <property type="match status" value="1"/>
</dbReference>
<evidence type="ECO:0000259" key="7">
    <source>
        <dbReference type="Pfam" id="PF05175"/>
    </source>
</evidence>
<dbReference type="GO" id="GO:0008168">
    <property type="term" value="F:methyltransferase activity"/>
    <property type="evidence" value="ECO:0007669"/>
    <property type="project" value="UniProtKB-KW"/>
</dbReference>
<evidence type="ECO:0000313" key="9">
    <source>
        <dbReference type="EMBL" id="NMH60378.1"/>
    </source>
</evidence>
<dbReference type="Pfam" id="PF05175">
    <property type="entry name" value="MTS"/>
    <property type="match status" value="1"/>
</dbReference>
<dbReference type="PIRSF" id="PIRSF037565">
    <property type="entry name" value="RRNA_m2G_Mtase_RsmD_prd"/>
    <property type="match status" value="1"/>
</dbReference>
<feature type="domain" description="Methyltransferase small" evidence="7">
    <location>
        <begin position="218"/>
        <end position="392"/>
    </location>
</feature>
<evidence type="ECO:0000256" key="4">
    <source>
        <dbReference type="ARBA" id="ARBA00022679"/>
    </source>
</evidence>
<keyword evidence="4 6" id="KW-0808">Transferase</keyword>